<evidence type="ECO:0000256" key="1">
    <source>
        <dbReference type="ARBA" id="ARBA00004651"/>
    </source>
</evidence>
<evidence type="ECO:0000313" key="10">
    <source>
        <dbReference type="Proteomes" id="UP000230886"/>
    </source>
</evidence>
<organism evidence="9 10">
    <name type="scientific">Rhodococcus qingshengii</name>
    <dbReference type="NCBI Taxonomy" id="334542"/>
    <lineage>
        <taxon>Bacteria</taxon>
        <taxon>Bacillati</taxon>
        <taxon>Actinomycetota</taxon>
        <taxon>Actinomycetes</taxon>
        <taxon>Mycobacteriales</taxon>
        <taxon>Nocardiaceae</taxon>
        <taxon>Rhodococcus</taxon>
        <taxon>Rhodococcus erythropolis group</taxon>
    </lineage>
</organism>
<evidence type="ECO:0000313" key="9">
    <source>
        <dbReference type="EMBL" id="PCK26886.1"/>
    </source>
</evidence>
<keyword evidence="3 6" id="KW-0812">Transmembrane</keyword>
<dbReference type="EMBL" id="NOVD01000007">
    <property type="protein sequence ID" value="PCK26886.1"/>
    <property type="molecule type" value="Genomic_DNA"/>
</dbReference>
<feature type="domain" description="Major facilitator superfamily (MFS) profile" evidence="8">
    <location>
        <begin position="10"/>
        <end position="395"/>
    </location>
</feature>
<sequence>MTVRLPKATTLRLMTLAGAAFAYVTAEMLPVGLLSEISTDLDVTEGRVGLLLTFYAYGVAVLTLPLIGAVKTWPRRRVVVLTVATLAVSQLVAALAVNYPMLVIGRLLCAATHGVFWAVVAPVAATLVPRGQQGKAIAMVYAGTSLAFVLGGPLSSAIGQSWGWRTASAAIGVVAVVIAFSLHRALPEMPVDQHHRSKRDKPKPTPAMKRALAVICAATLFAALGQFASYTFFTLLVEESLGSSGGIRTAMLLVYGAAGAVGVWVAGKYYDRRPRLFTLISIATVAGALAIFWLLAPSMGAFAVVATILWGAAFTTVPICLQSSVLRAVPIGTDRASAVYVVVFQIAIATGALLGSAVVDGGGLSHLAGIGATLMIGSLVIVGFGRRAFPREPQRSTHSPTDAAATVAS</sequence>
<dbReference type="InterPro" id="IPR036259">
    <property type="entry name" value="MFS_trans_sf"/>
</dbReference>
<dbReference type="AlphaFoldDB" id="A0A2A5JBY3"/>
<protein>
    <submittedName>
        <fullName evidence="9">MFS transporter</fullName>
    </submittedName>
</protein>
<evidence type="ECO:0000256" key="3">
    <source>
        <dbReference type="ARBA" id="ARBA00022692"/>
    </source>
</evidence>
<feature type="transmembrane region" description="Helical" evidence="6">
    <location>
        <begin position="207"/>
        <end position="233"/>
    </location>
</feature>
<dbReference type="SUPFAM" id="SSF103473">
    <property type="entry name" value="MFS general substrate transporter"/>
    <property type="match status" value="1"/>
</dbReference>
<keyword evidence="4 6" id="KW-1133">Transmembrane helix</keyword>
<dbReference type="InterPro" id="IPR011701">
    <property type="entry name" value="MFS"/>
</dbReference>
<dbReference type="PROSITE" id="PS50850">
    <property type="entry name" value="MFS"/>
    <property type="match status" value="1"/>
</dbReference>
<keyword evidence="7" id="KW-0732">Signal</keyword>
<reference evidence="9 10" key="1">
    <citation type="submission" date="2017-07" db="EMBL/GenBank/DDBJ databases">
        <title>Draft sequence of Rhodococcus enclensis 23b-28.</title>
        <authorList>
            <person name="Besaury L."/>
            <person name="Sancelme M."/>
            <person name="Amato P."/>
            <person name="Lallement A."/>
            <person name="Delort A.-M."/>
        </authorList>
    </citation>
    <scope>NUCLEOTIDE SEQUENCE [LARGE SCALE GENOMIC DNA]</scope>
    <source>
        <strain evidence="9 10">23b-28</strain>
    </source>
</reference>
<comment type="caution">
    <text evidence="9">The sequence shown here is derived from an EMBL/GenBank/DDBJ whole genome shotgun (WGS) entry which is preliminary data.</text>
</comment>
<evidence type="ECO:0000256" key="4">
    <source>
        <dbReference type="ARBA" id="ARBA00022989"/>
    </source>
</evidence>
<feature type="transmembrane region" description="Helical" evidence="6">
    <location>
        <begin position="77"/>
        <end position="97"/>
    </location>
</feature>
<dbReference type="PANTHER" id="PTHR43124">
    <property type="entry name" value="PURINE EFFLUX PUMP PBUE"/>
    <property type="match status" value="1"/>
</dbReference>
<dbReference type="CDD" id="cd17324">
    <property type="entry name" value="MFS_NepI_like"/>
    <property type="match status" value="1"/>
</dbReference>
<feature type="signal peptide" evidence="7">
    <location>
        <begin position="1"/>
        <end position="22"/>
    </location>
</feature>
<evidence type="ECO:0000256" key="6">
    <source>
        <dbReference type="SAM" id="Phobius"/>
    </source>
</evidence>
<evidence type="ECO:0000256" key="7">
    <source>
        <dbReference type="SAM" id="SignalP"/>
    </source>
</evidence>
<feature type="transmembrane region" description="Helical" evidence="6">
    <location>
        <begin position="164"/>
        <end position="186"/>
    </location>
</feature>
<dbReference type="RefSeq" id="WP_021332951.1">
    <property type="nucleotide sequence ID" value="NZ_NOVD01000007.1"/>
</dbReference>
<keyword evidence="5 6" id="KW-0472">Membrane</keyword>
<feature type="transmembrane region" description="Helical" evidence="6">
    <location>
        <begin position="338"/>
        <end position="358"/>
    </location>
</feature>
<feature type="transmembrane region" description="Helical" evidence="6">
    <location>
        <begin position="245"/>
        <end position="264"/>
    </location>
</feature>
<evidence type="ECO:0000256" key="2">
    <source>
        <dbReference type="ARBA" id="ARBA00022475"/>
    </source>
</evidence>
<feature type="transmembrane region" description="Helical" evidence="6">
    <location>
        <begin position="302"/>
        <end position="326"/>
    </location>
</feature>
<accession>A0A2A5JBY3</accession>
<evidence type="ECO:0000259" key="8">
    <source>
        <dbReference type="PROSITE" id="PS50850"/>
    </source>
</evidence>
<dbReference type="Proteomes" id="UP000230886">
    <property type="component" value="Unassembled WGS sequence"/>
</dbReference>
<dbReference type="GO" id="GO:0005886">
    <property type="term" value="C:plasma membrane"/>
    <property type="evidence" value="ECO:0007669"/>
    <property type="project" value="UniProtKB-SubCell"/>
</dbReference>
<feature type="transmembrane region" description="Helical" evidence="6">
    <location>
        <begin position="136"/>
        <end position="158"/>
    </location>
</feature>
<dbReference type="PANTHER" id="PTHR43124:SF3">
    <property type="entry name" value="CHLORAMPHENICOL EFFLUX PUMP RV0191"/>
    <property type="match status" value="1"/>
</dbReference>
<dbReference type="Gene3D" id="1.20.1250.20">
    <property type="entry name" value="MFS general substrate transporter like domains"/>
    <property type="match status" value="1"/>
</dbReference>
<feature type="transmembrane region" description="Helical" evidence="6">
    <location>
        <begin position="50"/>
        <end position="70"/>
    </location>
</feature>
<dbReference type="InterPro" id="IPR020846">
    <property type="entry name" value="MFS_dom"/>
</dbReference>
<feature type="transmembrane region" description="Helical" evidence="6">
    <location>
        <begin position="364"/>
        <end position="385"/>
    </location>
</feature>
<dbReference type="InterPro" id="IPR050189">
    <property type="entry name" value="MFS_Efflux_Transporters"/>
</dbReference>
<feature type="chain" id="PRO_5039629173" evidence="7">
    <location>
        <begin position="23"/>
        <end position="409"/>
    </location>
</feature>
<name>A0A2A5JBY3_RHOSG</name>
<keyword evidence="2" id="KW-1003">Cell membrane</keyword>
<evidence type="ECO:0000256" key="5">
    <source>
        <dbReference type="ARBA" id="ARBA00023136"/>
    </source>
</evidence>
<feature type="transmembrane region" description="Helical" evidence="6">
    <location>
        <begin position="103"/>
        <end position="124"/>
    </location>
</feature>
<comment type="subcellular location">
    <subcellularLocation>
        <location evidence="1">Cell membrane</location>
        <topology evidence="1">Multi-pass membrane protein</topology>
    </subcellularLocation>
</comment>
<feature type="transmembrane region" description="Helical" evidence="6">
    <location>
        <begin position="276"/>
        <end position="296"/>
    </location>
</feature>
<dbReference type="Pfam" id="PF07690">
    <property type="entry name" value="MFS_1"/>
    <property type="match status" value="1"/>
</dbReference>
<proteinExistence type="predicted"/>
<gene>
    <name evidence="9" type="ORF">CHR55_13915</name>
</gene>
<dbReference type="GO" id="GO:0022857">
    <property type="term" value="F:transmembrane transporter activity"/>
    <property type="evidence" value="ECO:0007669"/>
    <property type="project" value="InterPro"/>
</dbReference>